<evidence type="ECO:0000256" key="1">
    <source>
        <dbReference type="ARBA" id="ARBA00023002"/>
    </source>
</evidence>
<gene>
    <name evidence="2" type="ORF">PAC_17960</name>
</gene>
<protein>
    <submittedName>
        <fullName evidence="2">Related to short-chain dehydrogenase</fullName>
    </submittedName>
</protein>
<dbReference type="PANTHER" id="PTHR43157:SF31">
    <property type="entry name" value="PHOSPHATIDYLINOSITOL-GLYCAN BIOSYNTHESIS CLASS F PROTEIN"/>
    <property type="match status" value="1"/>
</dbReference>
<proteinExistence type="predicted"/>
<dbReference type="Gene3D" id="3.40.50.720">
    <property type="entry name" value="NAD(P)-binding Rossmann-like Domain"/>
    <property type="match status" value="1"/>
</dbReference>
<dbReference type="InterPro" id="IPR002347">
    <property type="entry name" value="SDR_fam"/>
</dbReference>
<evidence type="ECO:0000313" key="2">
    <source>
        <dbReference type="EMBL" id="CZR68061.1"/>
    </source>
</evidence>
<dbReference type="Proteomes" id="UP000184330">
    <property type="component" value="Unassembled WGS sequence"/>
</dbReference>
<reference evidence="2 3" key="1">
    <citation type="submission" date="2016-03" db="EMBL/GenBank/DDBJ databases">
        <authorList>
            <person name="Ploux O."/>
        </authorList>
    </citation>
    <scope>NUCLEOTIDE SEQUENCE [LARGE SCALE GENOMIC DNA]</scope>
    <source>
        <strain evidence="2 3">UAMH 11012</strain>
    </source>
</reference>
<dbReference type="SUPFAM" id="SSF51735">
    <property type="entry name" value="NAD(P)-binding Rossmann-fold domains"/>
    <property type="match status" value="1"/>
</dbReference>
<keyword evidence="3" id="KW-1185">Reference proteome</keyword>
<dbReference type="OrthoDB" id="191139at2759"/>
<dbReference type="AlphaFoldDB" id="A0A1L7XSP3"/>
<evidence type="ECO:0000313" key="3">
    <source>
        <dbReference type="Proteomes" id="UP000184330"/>
    </source>
</evidence>
<dbReference type="EMBL" id="FJOG01000050">
    <property type="protein sequence ID" value="CZR68061.1"/>
    <property type="molecule type" value="Genomic_DNA"/>
</dbReference>
<accession>A0A1L7XSP3</accession>
<dbReference type="PANTHER" id="PTHR43157">
    <property type="entry name" value="PHOSPHATIDYLINOSITOL-GLYCAN BIOSYNTHESIS CLASS F PROTEIN-RELATED"/>
    <property type="match status" value="1"/>
</dbReference>
<dbReference type="Pfam" id="PF00106">
    <property type="entry name" value="adh_short"/>
    <property type="match status" value="1"/>
</dbReference>
<name>A0A1L7XSP3_9HELO</name>
<sequence length="343" mass="36726">MTSHPDYNETTTATEVANAFSGEIKGKHVLLVGVSPNSLGEHMALSIASHEPALLILASRTASKIEEVVTKILSSSSTPTLLKENIKVVQIDLSSQKSIRGAATEIGTLTDILDVVINNAALNVPTYEETKEGIEMHFGTNHVGLFLLTNLLLPLILSAASSNTPGATRVVNLTSAGHRLSPIRFSDYNFQKSYIDLPAEEQPPKGLPPSLLDAKEAYNPFIAYGQSKTANILLSVSLNEDLAEKGVRSYSVHPGSIWTGLARNLDDEGQKLIKATGKVWKTGDQGAAGTLVAAFDPALNKSNGVYMADCQYAEAAPFALDLKIAERLWSLSEELVGEKFPLG</sequence>
<organism evidence="2 3">
    <name type="scientific">Phialocephala subalpina</name>
    <dbReference type="NCBI Taxonomy" id="576137"/>
    <lineage>
        <taxon>Eukaryota</taxon>
        <taxon>Fungi</taxon>
        <taxon>Dikarya</taxon>
        <taxon>Ascomycota</taxon>
        <taxon>Pezizomycotina</taxon>
        <taxon>Leotiomycetes</taxon>
        <taxon>Helotiales</taxon>
        <taxon>Mollisiaceae</taxon>
        <taxon>Phialocephala</taxon>
        <taxon>Phialocephala fortinii species complex</taxon>
    </lineage>
</organism>
<dbReference type="STRING" id="576137.A0A1L7XSP3"/>
<keyword evidence="1" id="KW-0560">Oxidoreductase</keyword>
<dbReference type="GO" id="GO:0016491">
    <property type="term" value="F:oxidoreductase activity"/>
    <property type="evidence" value="ECO:0007669"/>
    <property type="project" value="UniProtKB-KW"/>
</dbReference>
<dbReference type="PRINTS" id="PR00081">
    <property type="entry name" value="GDHRDH"/>
</dbReference>
<dbReference type="InterPro" id="IPR036291">
    <property type="entry name" value="NAD(P)-bd_dom_sf"/>
</dbReference>